<evidence type="ECO:0000313" key="1">
    <source>
        <dbReference type="EMBL" id="KAI3832700.1"/>
    </source>
</evidence>
<evidence type="ECO:0000313" key="2">
    <source>
        <dbReference type="Proteomes" id="UP001202328"/>
    </source>
</evidence>
<accession>A0AAD4RUK7</accession>
<organism evidence="1 2">
    <name type="scientific">Papaver atlanticum</name>
    <dbReference type="NCBI Taxonomy" id="357466"/>
    <lineage>
        <taxon>Eukaryota</taxon>
        <taxon>Viridiplantae</taxon>
        <taxon>Streptophyta</taxon>
        <taxon>Embryophyta</taxon>
        <taxon>Tracheophyta</taxon>
        <taxon>Spermatophyta</taxon>
        <taxon>Magnoliopsida</taxon>
        <taxon>Ranunculales</taxon>
        <taxon>Papaveraceae</taxon>
        <taxon>Papaveroideae</taxon>
        <taxon>Papaver</taxon>
    </lineage>
</organism>
<comment type="caution">
    <text evidence="1">The sequence shown here is derived from an EMBL/GenBank/DDBJ whole genome shotgun (WGS) entry which is preliminary data.</text>
</comment>
<protein>
    <submittedName>
        <fullName evidence="1">Uncharacterized protein</fullName>
    </submittedName>
</protein>
<keyword evidence="2" id="KW-1185">Reference proteome</keyword>
<sequence length="142" mass="16803">MTFYCFYPSDPVLERVNLSHFKIHKNPTITLDVVKDFTVKVYNRDVYSPDYHSLIVSIGYHGKKSGFVSSNEGHLKPRSYNPFDNATEIQGRLELFFFQFPIKINFYSIFHWFLDMFELIEILVFLNLIIRHFAIIHILSSC</sequence>
<reference evidence="1" key="1">
    <citation type="submission" date="2022-04" db="EMBL/GenBank/DDBJ databases">
        <title>A functionally conserved STORR gene fusion in Papaver species that diverged 16.8 million years ago.</title>
        <authorList>
            <person name="Catania T."/>
        </authorList>
    </citation>
    <scope>NUCLEOTIDE SEQUENCE</scope>
    <source>
        <strain evidence="1">S-188037</strain>
    </source>
</reference>
<dbReference type="AlphaFoldDB" id="A0AAD4RUK7"/>
<dbReference type="Proteomes" id="UP001202328">
    <property type="component" value="Unassembled WGS sequence"/>
</dbReference>
<name>A0AAD4RUK7_9MAGN</name>
<proteinExistence type="predicted"/>
<gene>
    <name evidence="1" type="ORF">MKW98_002246</name>
</gene>
<dbReference type="EMBL" id="JAJJMB010017986">
    <property type="protein sequence ID" value="KAI3832700.1"/>
    <property type="molecule type" value="Genomic_DNA"/>
</dbReference>